<dbReference type="InterPro" id="IPR024083">
    <property type="entry name" value="Fumarase/histidase_N"/>
</dbReference>
<dbReference type="EC" id="4.2.1.2" evidence="2"/>
<dbReference type="InterPro" id="IPR000362">
    <property type="entry name" value="Fumarate_lyase_fam"/>
</dbReference>
<dbReference type="OMA" id="AKWRAQT"/>
<evidence type="ECO:0000256" key="3">
    <source>
        <dbReference type="ARBA" id="ARBA00023239"/>
    </source>
</evidence>
<dbReference type="EMBL" id="WNKQ01000001">
    <property type="protein sequence ID" value="KAF5853842.1"/>
    <property type="molecule type" value="Genomic_DNA"/>
</dbReference>
<accession>A0A8H5ZR32</accession>
<dbReference type="HAMAP" id="MF_00743">
    <property type="entry name" value="FumaraseC"/>
    <property type="match status" value="1"/>
</dbReference>
<keyword evidence="3" id="KW-0456">Lyase</keyword>
<evidence type="ECO:0000313" key="7">
    <source>
        <dbReference type="EMBL" id="KAF5853842.1"/>
    </source>
</evidence>
<dbReference type="InterPro" id="IPR018951">
    <property type="entry name" value="Fumarase_C_C"/>
</dbReference>
<dbReference type="NCBIfam" id="TIGR00979">
    <property type="entry name" value="fumC_II"/>
    <property type="match status" value="1"/>
</dbReference>
<comment type="function">
    <text evidence="4">Catalyzes the reversible stereospecific interconversion of fumarate to L-malate. In mitochondrion, catalyzes the hydration of fumarate to L-malate in the tricarboxylic acid (TCA) cycle to facilitate a transition step in the production of energy in the form of NADH. In cytoplasm and nucleus, involved in DNA repair in response to DNA damage: following DNA double-strand breaks (DSBs), translocates from the cytosol to the nucleus and promotes DNA repair by catalyzing the dehydration of L-malate to fumarate.</text>
</comment>
<dbReference type="PRINTS" id="PR00149">
    <property type="entry name" value="FUMRATELYASE"/>
</dbReference>
<dbReference type="FunFam" id="1.20.200.10:FF:000001">
    <property type="entry name" value="Fumarate hydratase, mitochondrial"/>
    <property type="match status" value="1"/>
</dbReference>
<feature type="domain" description="Fumarate lyase N-terminal" evidence="5">
    <location>
        <begin position="75"/>
        <end position="406"/>
    </location>
</feature>
<protein>
    <recommendedName>
        <fullName evidence="2">fumarate hydratase</fullName>
        <ecNumber evidence="2">4.2.1.2</ecNumber>
    </recommendedName>
</protein>
<evidence type="ECO:0000256" key="1">
    <source>
        <dbReference type="ARBA" id="ARBA00009084"/>
    </source>
</evidence>
<dbReference type="CDD" id="cd01362">
    <property type="entry name" value="Fumarase_classII"/>
    <property type="match status" value="1"/>
</dbReference>
<gene>
    <name evidence="7" type="ORF">GGP41_006649</name>
</gene>
<comment type="caution">
    <text evidence="7">The sequence shown here is derived from an EMBL/GenBank/DDBJ whole genome shotgun (WGS) entry which is preliminary data.</text>
</comment>
<dbReference type="Proteomes" id="UP000624244">
    <property type="component" value="Unassembled WGS sequence"/>
</dbReference>
<dbReference type="GO" id="GO:0006099">
    <property type="term" value="P:tricarboxylic acid cycle"/>
    <property type="evidence" value="ECO:0007669"/>
    <property type="project" value="InterPro"/>
</dbReference>
<dbReference type="GO" id="GO:0005739">
    <property type="term" value="C:mitochondrion"/>
    <property type="evidence" value="ECO:0007669"/>
    <property type="project" value="TreeGrafter"/>
</dbReference>
<dbReference type="InterPro" id="IPR022761">
    <property type="entry name" value="Fumarate_lyase_N"/>
</dbReference>
<evidence type="ECO:0000256" key="4">
    <source>
        <dbReference type="ARBA" id="ARBA00056821"/>
    </source>
</evidence>
<dbReference type="FunFam" id="1.10.275.10:FF:000001">
    <property type="entry name" value="Fumarate hydratase, mitochondrial"/>
    <property type="match status" value="1"/>
</dbReference>
<dbReference type="Gene3D" id="1.10.275.10">
    <property type="entry name" value="Fumarase/aspartase (N-terminal domain)"/>
    <property type="match status" value="1"/>
</dbReference>
<dbReference type="GO" id="GO:0006106">
    <property type="term" value="P:fumarate metabolic process"/>
    <property type="evidence" value="ECO:0007669"/>
    <property type="project" value="InterPro"/>
</dbReference>
<dbReference type="SUPFAM" id="SSF48557">
    <property type="entry name" value="L-aspartase-like"/>
    <property type="match status" value="1"/>
</dbReference>
<dbReference type="Gene3D" id="1.20.200.10">
    <property type="entry name" value="Fumarase/aspartase (Central domain)"/>
    <property type="match status" value="1"/>
</dbReference>
<name>A0A8H5ZR32_COCSA</name>
<evidence type="ECO:0000259" key="6">
    <source>
        <dbReference type="Pfam" id="PF10415"/>
    </source>
</evidence>
<dbReference type="Pfam" id="PF00206">
    <property type="entry name" value="Lyase_1"/>
    <property type="match status" value="1"/>
</dbReference>
<dbReference type="InterPro" id="IPR008948">
    <property type="entry name" value="L-Aspartase-like"/>
</dbReference>
<dbReference type="GO" id="GO:0006108">
    <property type="term" value="P:malate metabolic process"/>
    <property type="evidence" value="ECO:0007669"/>
    <property type="project" value="TreeGrafter"/>
</dbReference>
<dbReference type="PROSITE" id="PS00163">
    <property type="entry name" value="FUMARATE_LYASES"/>
    <property type="match status" value="1"/>
</dbReference>
<evidence type="ECO:0000259" key="5">
    <source>
        <dbReference type="Pfam" id="PF00206"/>
    </source>
</evidence>
<dbReference type="Gene3D" id="1.10.40.30">
    <property type="entry name" value="Fumarase/aspartase (C-terminal domain)"/>
    <property type="match status" value="1"/>
</dbReference>
<dbReference type="InterPro" id="IPR020557">
    <property type="entry name" value="Fumarate_lyase_CS"/>
</dbReference>
<comment type="similarity">
    <text evidence="1">Belongs to the class-II fumarase/aspartase family. Fumarase subfamily.</text>
</comment>
<organism evidence="7 8">
    <name type="scientific">Cochliobolus sativus</name>
    <name type="common">Common root rot and spot blotch fungus</name>
    <name type="synonym">Bipolaris sorokiniana</name>
    <dbReference type="NCBI Taxonomy" id="45130"/>
    <lineage>
        <taxon>Eukaryota</taxon>
        <taxon>Fungi</taxon>
        <taxon>Dikarya</taxon>
        <taxon>Ascomycota</taxon>
        <taxon>Pezizomycotina</taxon>
        <taxon>Dothideomycetes</taxon>
        <taxon>Pleosporomycetidae</taxon>
        <taxon>Pleosporales</taxon>
        <taxon>Pleosporineae</taxon>
        <taxon>Pleosporaceae</taxon>
        <taxon>Bipolaris</taxon>
    </lineage>
</organism>
<sequence>MFRSATKLRAAEAGALQSLAHAKVSNPSFRCARITRPLSTTRASLSKHQTAFQRRQFSATTAVMANTRTESDAFGEIQVPADKYWGAQTERSLENFRINQPQDRMPPPIVRAFGILKGAAATVNMKFGLDPKLGKAIQQAAEEVASLKLIDHFPLVVWQTGSGTQSNMNANEVISNRAIEILGGTMGTKKPVHPNDHVNMSASSNDTFPTVMHIAAVLDFEESLLPALTSLRDALKKKSDQWETLIKIGRTHLQDATPLTLGQEFSGYVQQLDFGIERIKSSLPRLKMLAQGGTAVGTGINTFKGFAEDIAAEVSKMTGKDFVTAPNKFEALAAHDAIVEAHGQLNTLATSLFKIAQDIRFLGSGPRCGLGELKLPENEPGSSIMPGKVNPTQCESLTMVCAQVFGNQVATTFAGSQGNFELNVFKPVMIRNLLHSSRLLADGMRSFEKNLVAGLEADEQRISSIMNESLMLVTCLNPVIGYDAASKTAKYAHKNGLTLKEAALKLEVISEADFDKYVRPELMINPSDYKPKN</sequence>
<proteinExistence type="inferred from homology"/>
<dbReference type="Pfam" id="PF10415">
    <property type="entry name" value="FumaraseC_C"/>
    <property type="match status" value="1"/>
</dbReference>
<dbReference type="SMR" id="A0A8H5ZR32"/>
<dbReference type="PANTHER" id="PTHR11444:SF1">
    <property type="entry name" value="FUMARATE HYDRATASE, MITOCHONDRIAL"/>
    <property type="match status" value="1"/>
</dbReference>
<evidence type="ECO:0000313" key="8">
    <source>
        <dbReference type="Proteomes" id="UP000624244"/>
    </source>
</evidence>
<reference evidence="7" key="1">
    <citation type="submission" date="2019-11" db="EMBL/GenBank/DDBJ databases">
        <title>Bipolaris sorokiniana Genome sequencing.</title>
        <authorList>
            <person name="Wang H."/>
        </authorList>
    </citation>
    <scope>NUCLEOTIDE SEQUENCE</scope>
</reference>
<dbReference type="PANTHER" id="PTHR11444">
    <property type="entry name" value="ASPARTATEAMMONIA/ARGININOSUCCINATE/ADENYLOSUCCINATE LYASE"/>
    <property type="match status" value="1"/>
</dbReference>
<dbReference type="AlphaFoldDB" id="A0A8H5ZR32"/>
<feature type="domain" description="Fumarase C C-terminal" evidence="6">
    <location>
        <begin position="472"/>
        <end position="525"/>
    </location>
</feature>
<evidence type="ECO:0000256" key="2">
    <source>
        <dbReference type="ARBA" id="ARBA00012921"/>
    </source>
</evidence>
<dbReference type="GO" id="GO:0004333">
    <property type="term" value="F:fumarate hydratase activity"/>
    <property type="evidence" value="ECO:0007669"/>
    <property type="project" value="UniProtKB-EC"/>
</dbReference>
<dbReference type="InterPro" id="IPR005677">
    <property type="entry name" value="Fum_hydII"/>
</dbReference>
<dbReference type="FunFam" id="1.10.40.30:FF:000002">
    <property type="entry name" value="Fumarate hydratase class II"/>
    <property type="match status" value="1"/>
</dbReference>